<sequence>MRWRLLLRLLALISFGVARSESCMGGGDQQGIADVRKFLGGDIEIDFSSIPLIKYPSIFGQVKISYACDLNCDNFDALFTPPCRWRNEWTTCGGQGDQLDWVRAKNGWGEDEGLTIFGTEERASRFYIMAGTRTKLPPDASALLVSDPVQCQEGDGILQFRYWTSPGTRIRVCFRKPGFGKSYDWCAKDLSVGDPGPAKIVIPGSILYTFELVIEAKNFNYDAFGFQGGAVIIDDISYNTSAVYNCKYIPHVEPLAQLSDKTCQTVECSFDQGTCLDRLSGTGWRVGKEAVGNMHTGIRSPFEGSFGYTRGPGTRTLRFGKFHVIRQAILEFCHYISSQGSRLAIYTTIHGFNRSRIYASEDVRNQSPAWVCKQVVLQEGKYESMEFLAENLANQYSYVGLDKITFVDPVTWKPMCRFNQTTSTDPAPPIVAKSASLIEETLTRTPENISMWIAPP</sequence>
<dbReference type="Gene3D" id="2.60.120.200">
    <property type="match status" value="1"/>
</dbReference>
<dbReference type="PROSITE" id="PS50060">
    <property type="entry name" value="MAM_2"/>
    <property type="match status" value="1"/>
</dbReference>
<keyword evidence="1" id="KW-0732">Signal</keyword>
<keyword evidence="4" id="KW-1185">Reference proteome</keyword>
<evidence type="ECO:0000256" key="1">
    <source>
        <dbReference type="SAM" id="SignalP"/>
    </source>
</evidence>
<dbReference type="InterPro" id="IPR000998">
    <property type="entry name" value="MAM_dom"/>
</dbReference>
<accession>A0A4U5LQW5</accession>
<protein>
    <recommendedName>
        <fullName evidence="2">MAM domain-containing protein</fullName>
    </recommendedName>
</protein>
<dbReference type="EMBL" id="AZBU02000013">
    <property type="protein sequence ID" value="TKR58354.1"/>
    <property type="molecule type" value="Genomic_DNA"/>
</dbReference>
<feature type="chain" id="PRO_5020681095" description="MAM domain-containing protein" evidence="1">
    <location>
        <begin position="21"/>
        <end position="456"/>
    </location>
</feature>
<reference evidence="3 4" key="1">
    <citation type="journal article" date="2015" name="Genome Biol.">
        <title>Comparative genomics of Steinernema reveals deeply conserved gene regulatory networks.</title>
        <authorList>
            <person name="Dillman A.R."/>
            <person name="Macchietto M."/>
            <person name="Porter C.F."/>
            <person name="Rogers A."/>
            <person name="Williams B."/>
            <person name="Antoshechkin I."/>
            <person name="Lee M.M."/>
            <person name="Goodwin Z."/>
            <person name="Lu X."/>
            <person name="Lewis E.E."/>
            <person name="Goodrich-Blair H."/>
            <person name="Stock S.P."/>
            <person name="Adams B.J."/>
            <person name="Sternberg P.W."/>
            <person name="Mortazavi A."/>
        </authorList>
    </citation>
    <scope>NUCLEOTIDE SEQUENCE [LARGE SCALE GENOMIC DNA]</scope>
    <source>
        <strain evidence="3 4">ALL</strain>
    </source>
</reference>
<evidence type="ECO:0000259" key="2">
    <source>
        <dbReference type="PROSITE" id="PS50060"/>
    </source>
</evidence>
<comment type="caution">
    <text evidence="3">The sequence shown here is derived from an EMBL/GenBank/DDBJ whole genome shotgun (WGS) entry which is preliminary data.</text>
</comment>
<gene>
    <name evidence="3" type="ORF">L596_029808</name>
</gene>
<dbReference type="InterPro" id="IPR013320">
    <property type="entry name" value="ConA-like_dom_sf"/>
</dbReference>
<dbReference type="Proteomes" id="UP000298663">
    <property type="component" value="Unassembled WGS sequence"/>
</dbReference>
<dbReference type="GO" id="GO:0016020">
    <property type="term" value="C:membrane"/>
    <property type="evidence" value="ECO:0007669"/>
    <property type="project" value="InterPro"/>
</dbReference>
<reference evidence="3 4" key="2">
    <citation type="journal article" date="2019" name="G3 (Bethesda)">
        <title>Hybrid Assembly of the Genome of the Entomopathogenic Nematode Steinernema carpocapsae Identifies the X-Chromosome.</title>
        <authorList>
            <person name="Serra L."/>
            <person name="Macchietto M."/>
            <person name="Macias-Munoz A."/>
            <person name="McGill C.J."/>
            <person name="Rodriguez I.M."/>
            <person name="Rodriguez B."/>
            <person name="Murad R."/>
            <person name="Mortazavi A."/>
        </authorList>
    </citation>
    <scope>NUCLEOTIDE SEQUENCE [LARGE SCALE GENOMIC DNA]</scope>
    <source>
        <strain evidence="3 4">ALL</strain>
    </source>
</reference>
<dbReference type="OrthoDB" id="5808132at2759"/>
<feature type="signal peptide" evidence="1">
    <location>
        <begin position="1"/>
        <end position="20"/>
    </location>
</feature>
<evidence type="ECO:0000313" key="4">
    <source>
        <dbReference type="Proteomes" id="UP000298663"/>
    </source>
</evidence>
<organism evidence="3 4">
    <name type="scientific">Steinernema carpocapsae</name>
    <name type="common">Entomopathogenic nematode</name>
    <dbReference type="NCBI Taxonomy" id="34508"/>
    <lineage>
        <taxon>Eukaryota</taxon>
        <taxon>Metazoa</taxon>
        <taxon>Ecdysozoa</taxon>
        <taxon>Nematoda</taxon>
        <taxon>Chromadorea</taxon>
        <taxon>Rhabditida</taxon>
        <taxon>Tylenchina</taxon>
        <taxon>Panagrolaimomorpha</taxon>
        <taxon>Strongyloidoidea</taxon>
        <taxon>Steinernematidae</taxon>
        <taxon>Steinernema</taxon>
    </lineage>
</organism>
<proteinExistence type="predicted"/>
<dbReference type="AlphaFoldDB" id="A0A4U5LQW5"/>
<evidence type="ECO:0000313" key="3">
    <source>
        <dbReference type="EMBL" id="TKR58354.1"/>
    </source>
</evidence>
<dbReference type="SUPFAM" id="SSF49899">
    <property type="entry name" value="Concanavalin A-like lectins/glucanases"/>
    <property type="match status" value="1"/>
</dbReference>
<name>A0A4U5LQW5_STECR</name>
<feature type="domain" description="MAM" evidence="2">
    <location>
        <begin position="66"/>
        <end position="248"/>
    </location>
</feature>